<dbReference type="InterPro" id="IPR001647">
    <property type="entry name" value="HTH_TetR"/>
</dbReference>
<evidence type="ECO:0000313" key="5">
    <source>
        <dbReference type="Proteomes" id="UP000467132"/>
    </source>
</evidence>
<dbReference type="EMBL" id="QXXA01000006">
    <property type="protein sequence ID" value="NBI06386.1"/>
    <property type="molecule type" value="Genomic_DNA"/>
</dbReference>
<accession>A0A845QXZ6</accession>
<dbReference type="OrthoDB" id="9812993at2"/>
<evidence type="ECO:0000256" key="1">
    <source>
        <dbReference type="ARBA" id="ARBA00023125"/>
    </source>
</evidence>
<dbReference type="PRINTS" id="PR00455">
    <property type="entry name" value="HTHTETR"/>
</dbReference>
<dbReference type="RefSeq" id="WP_160196873.1">
    <property type="nucleotide sequence ID" value="NZ_QXXA01000006.1"/>
</dbReference>
<proteinExistence type="predicted"/>
<sequence length="188" mass="22310">MENYNVNYKEIILSKAKEIAMNEGIIKINIRTVAKNSGIAIGTVYNYFPSKGDLLVAVIEDFWEGVFKDIDWRGLADNNFYDNLEKVYSVLHDYLHNFKENWLEQLALLKTQEKLIGRQKEDEYFQKMYSKIILLIDMDSNLQQYQWSQTISKENMAEFIFENMLIMLKKEKGDMKFFIELLKKIMSN</sequence>
<evidence type="ECO:0000256" key="2">
    <source>
        <dbReference type="PROSITE-ProRule" id="PRU00335"/>
    </source>
</evidence>
<dbReference type="SUPFAM" id="SSF46689">
    <property type="entry name" value="Homeodomain-like"/>
    <property type="match status" value="1"/>
</dbReference>
<dbReference type="InterPro" id="IPR009057">
    <property type="entry name" value="Homeodomain-like_sf"/>
</dbReference>
<keyword evidence="5" id="KW-1185">Reference proteome</keyword>
<organism evidence="4 5">
    <name type="scientific">Senegalia massiliensis</name>
    <dbReference type="NCBI Taxonomy" id="1720316"/>
    <lineage>
        <taxon>Bacteria</taxon>
        <taxon>Bacillati</taxon>
        <taxon>Bacillota</taxon>
        <taxon>Clostridia</taxon>
        <taxon>Eubacteriales</taxon>
        <taxon>Clostridiaceae</taxon>
        <taxon>Senegalia</taxon>
    </lineage>
</organism>
<dbReference type="Proteomes" id="UP000467132">
    <property type="component" value="Unassembled WGS sequence"/>
</dbReference>
<dbReference type="AlphaFoldDB" id="A0A845QXZ6"/>
<comment type="caution">
    <text evidence="4">The sequence shown here is derived from an EMBL/GenBank/DDBJ whole genome shotgun (WGS) entry which is preliminary data.</text>
</comment>
<name>A0A845QXZ6_9CLOT</name>
<dbReference type="Pfam" id="PF00440">
    <property type="entry name" value="TetR_N"/>
    <property type="match status" value="1"/>
</dbReference>
<protein>
    <submittedName>
        <fullName evidence="4">TetR/AcrR family transcriptional regulator</fullName>
    </submittedName>
</protein>
<evidence type="ECO:0000313" key="4">
    <source>
        <dbReference type="EMBL" id="NBI06386.1"/>
    </source>
</evidence>
<dbReference type="PROSITE" id="PS50977">
    <property type="entry name" value="HTH_TETR_2"/>
    <property type="match status" value="1"/>
</dbReference>
<gene>
    <name evidence="4" type="ORF">D3Z33_05865</name>
</gene>
<reference evidence="4 5" key="1">
    <citation type="submission" date="2018-08" db="EMBL/GenBank/DDBJ databases">
        <title>Murine metabolic-syndrome-specific gut microbial biobank.</title>
        <authorList>
            <person name="Liu C."/>
        </authorList>
    </citation>
    <scope>NUCLEOTIDE SEQUENCE [LARGE SCALE GENOMIC DNA]</scope>
    <source>
        <strain evidence="4 5">583</strain>
    </source>
</reference>
<feature type="DNA-binding region" description="H-T-H motif" evidence="2">
    <location>
        <begin position="29"/>
        <end position="48"/>
    </location>
</feature>
<keyword evidence="1 2" id="KW-0238">DNA-binding</keyword>
<dbReference type="Gene3D" id="1.10.357.10">
    <property type="entry name" value="Tetracycline Repressor, domain 2"/>
    <property type="match status" value="1"/>
</dbReference>
<feature type="domain" description="HTH tetR-type" evidence="3">
    <location>
        <begin position="6"/>
        <end position="66"/>
    </location>
</feature>
<evidence type="ECO:0000259" key="3">
    <source>
        <dbReference type="PROSITE" id="PS50977"/>
    </source>
</evidence>
<dbReference type="GO" id="GO:0003677">
    <property type="term" value="F:DNA binding"/>
    <property type="evidence" value="ECO:0007669"/>
    <property type="project" value="UniProtKB-UniRule"/>
</dbReference>